<evidence type="ECO:0000256" key="1">
    <source>
        <dbReference type="ARBA" id="ARBA00012513"/>
    </source>
</evidence>
<proteinExistence type="predicted"/>
<feature type="transmembrane region" description="Helical" evidence="7">
    <location>
        <begin position="343"/>
        <end position="363"/>
    </location>
</feature>
<dbReference type="SUPFAM" id="SSF56112">
    <property type="entry name" value="Protein kinase-like (PK-like)"/>
    <property type="match status" value="1"/>
</dbReference>
<dbReference type="Gene3D" id="1.10.510.10">
    <property type="entry name" value="Transferase(Phosphotransferase) domain 1"/>
    <property type="match status" value="1"/>
</dbReference>
<evidence type="ECO:0000256" key="7">
    <source>
        <dbReference type="SAM" id="Phobius"/>
    </source>
</evidence>
<evidence type="ECO:0000256" key="2">
    <source>
        <dbReference type="ARBA" id="ARBA00022679"/>
    </source>
</evidence>
<dbReference type="GO" id="GO:0004674">
    <property type="term" value="F:protein serine/threonine kinase activity"/>
    <property type="evidence" value="ECO:0007669"/>
    <property type="project" value="UniProtKB-EC"/>
</dbReference>
<evidence type="ECO:0000256" key="6">
    <source>
        <dbReference type="SAM" id="MobiDB-lite"/>
    </source>
</evidence>
<dbReference type="InterPro" id="IPR000719">
    <property type="entry name" value="Prot_kinase_dom"/>
</dbReference>
<evidence type="ECO:0000256" key="5">
    <source>
        <dbReference type="ARBA" id="ARBA00022840"/>
    </source>
</evidence>
<dbReference type="Gene3D" id="3.30.200.20">
    <property type="entry name" value="Phosphorylase Kinase, domain 1"/>
    <property type="match status" value="1"/>
</dbReference>
<dbReference type="EC" id="2.7.11.1" evidence="1"/>
<dbReference type="SMART" id="SM00220">
    <property type="entry name" value="S_TKc"/>
    <property type="match status" value="1"/>
</dbReference>
<evidence type="ECO:0000313" key="10">
    <source>
        <dbReference type="Proteomes" id="UP001291309"/>
    </source>
</evidence>
<keyword evidence="4 9" id="KW-0418">Kinase</keyword>
<dbReference type="CDD" id="cd14014">
    <property type="entry name" value="STKc_PknB_like"/>
    <property type="match status" value="1"/>
</dbReference>
<accession>A0ABU5HD56</accession>
<evidence type="ECO:0000259" key="8">
    <source>
        <dbReference type="PROSITE" id="PS50011"/>
    </source>
</evidence>
<feature type="region of interest" description="Disordered" evidence="6">
    <location>
        <begin position="292"/>
        <end position="319"/>
    </location>
</feature>
<dbReference type="EMBL" id="JAXIVS010000012">
    <property type="protein sequence ID" value="MDY7230757.1"/>
    <property type="molecule type" value="Genomic_DNA"/>
</dbReference>
<organism evidence="9 10">
    <name type="scientific">Hyalangium rubrum</name>
    <dbReference type="NCBI Taxonomy" id="3103134"/>
    <lineage>
        <taxon>Bacteria</taxon>
        <taxon>Pseudomonadati</taxon>
        <taxon>Myxococcota</taxon>
        <taxon>Myxococcia</taxon>
        <taxon>Myxococcales</taxon>
        <taxon>Cystobacterineae</taxon>
        <taxon>Archangiaceae</taxon>
        <taxon>Hyalangium</taxon>
    </lineage>
</organism>
<dbReference type="PANTHER" id="PTHR43671">
    <property type="entry name" value="SERINE/THREONINE-PROTEIN KINASE NEK"/>
    <property type="match status" value="1"/>
</dbReference>
<sequence>MDLPSACELHPASLPAGTRVGHWRILDWRGRGTSGAVYRAVRADLPHGEPVALKLALTPLDPRFSREVTLLSRLKHPHVPAVLAHGRWEHEGRLYPYLVMQWVEGSPLYDWAATHNPTSRQAMRVLAQVARALQATHAVGGVHRDVKGDNLLVRADGQACLMDFGSGHYAGASLLTFEPLPPGTPTYRSPEAWRFSIESSHLRTAHYPANPADDLFALGVTAYRLVTEEYPPTTDPGEHSARLWYLDSAGPRAPWRLNPRVDPQLSTLILRMLAVRPAFRGTARELAGLLEQEAESAGPQADQPLFAGQPSPPVPPTQRESETLVWAAAAPEQHEPPAPGLVWLPWLGAGIAIVLLLVLCLWWQALAPRLEDRPAIAYPSERPGLAGELEDGGTVELAPAALTAPIKEFSIPRDWPGLTLDIPRGPLPGQRRPDMTGKCRRQREIAINGGCWVELANEKPPCEEDGYAWGGACYYPVVDSPRQPLSDNPAPLHGEH</sequence>
<reference evidence="9 10" key="1">
    <citation type="submission" date="2023-12" db="EMBL/GenBank/DDBJ databases">
        <title>the genome sequence of Hyalangium sp. s54d21.</title>
        <authorList>
            <person name="Zhang X."/>
        </authorList>
    </citation>
    <scope>NUCLEOTIDE SEQUENCE [LARGE SCALE GENOMIC DNA]</scope>
    <source>
        <strain evidence="10">s54d21</strain>
    </source>
</reference>
<keyword evidence="7" id="KW-1133">Transmembrane helix</keyword>
<dbReference type="InterPro" id="IPR011009">
    <property type="entry name" value="Kinase-like_dom_sf"/>
</dbReference>
<dbReference type="Pfam" id="PF00069">
    <property type="entry name" value="Pkinase"/>
    <property type="match status" value="1"/>
</dbReference>
<dbReference type="PANTHER" id="PTHR43671:SF13">
    <property type="entry name" value="SERINE_THREONINE-PROTEIN KINASE NEK2"/>
    <property type="match status" value="1"/>
</dbReference>
<keyword evidence="2 9" id="KW-0808">Transferase</keyword>
<evidence type="ECO:0000313" key="9">
    <source>
        <dbReference type="EMBL" id="MDY7230757.1"/>
    </source>
</evidence>
<dbReference type="RefSeq" id="WP_321549471.1">
    <property type="nucleotide sequence ID" value="NZ_JAXIVS010000012.1"/>
</dbReference>
<dbReference type="Proteomes" id="UP001291309">
    <property type="component" value="Unassembled WGS sequence"/>
</dbReference>
<comment type="caution">
    <text evidence="9">The sequence shown here is derived from an EMBL/GenBank/DDBJ whole genome shotgun (WGS) entry which is preliminary data.</text>
</comment>
<keyword evidence="3" id="KW-0547">Nucleotide-binding</keyword>
<feature type="domain" description="Protein kinase" evidence="8">
    <location>
        <begin position="23"/>
        <end position="306"/>
    </location>
</feature>
<gene>
    <name evidence="9" type="ORF">SYV04_30455</name>
</gene>
<evidence type="ECO:0000256" key="4">
    <source>
        <dbReference type="ARBA" id="ARBA00022777"/>
    </source>
</evidence>
<evidence type="ECO:0000256" key="3">
    <source>
        <dbReference type="ARBA" id="ARBA00022741"/>
    </source>
</evidence>
<keyword evidence="7" id="KW-0472">Membrane</keyword>
<dbReference type="InterPro" id="IPR050660">
    <property type="entry name" value="NEK_Ser/Thr_kinase"/>
</dbReference>
<dbReference type="PROSITE" id="PS50011">
    <property type="entry name" value="PROTEIN_KINASE_DOM"/>
    <property type="match status" value="1"/>
</dbReference>
<keyword evidence="7" id="KW-0812">Transmembrane</keyword>
<protein>
    <recommendedName>
        <fullName evidence="1">non-specific serine/threonine protein kinase</fullName>
        <ecNumber evidence="1">2.7.11.1</ecNumber>
    </recommendedName>
</protein>
<keyword evidence="10" id="KW-1185">Reference proteome</keyword>
<keyword evidence="5" id="KW-0067">ATP-binding</keyword>
<name>A0ABU5HD56_9BACT</name>